<reference evidence="26" key="2">
    <citation type="submission" date="2021-03" db="UniProtKB">
        <authorList>
            <consortium name="EnsemblPlants"/>
        </authorList>
    </citation>
    <scope>IDENTIFICATION</scope>
</reference>
<keyword evidence="15" id="KW-0239">DNA-directed DNA polymerase</keyword>
<evidence type="ECO:0000256" key="18">
    <source>
        <dbReference type="ARBA" id="ARBA00023110"/>
    </source>
</evidence>
<dbReference type="Pfam" id="PF22634">
    <property type="entry name" value="POL2_thumb"/>
    <property type="match status" value="1"/>
</dbReference>
<dbReference type="InterPro" id="IPR012337">
    <property type="entry name" value="RNaseH-like_sf"/>
</dbReference>
<dbReference type="Gramene" id="evm.model.06.8">
    <property type="protein sequence ID" value="cds.evm.model.06.8"/>
    <property type="gene ID" value="evm.TU.06.8"/>
</dbReference>
<evidence type="ECO:0000256" key="11">
    <source>
        <dbReference type="ARBA" id="ARBA00022723"/>
    </source>
</evidence>
<dbReference type="InterPro" id="IPR029000">
    <property type="entry name" value="Cyclophilin-like_dom_sf"/>
</dbReference>
<dbReference type="FunFam" id="1.10.132.60:FF:000002">
    <property type="entry name" value="DNA polymerase epsilon catalytic subunit"/>
    <property type="match status" value="1"/>
</dbReference>
<keyword evidence="13" id="KW-0863">Zinc-finger</keyword>
<dbReference type="FunFam" id="2.130.10.10:FF:000450">
    <property type="entry name" value="Peptidylprolyl isomerase domain and WD-repeat protein 1"/>
    <property type="match status" value="1"/>
</dbReference>
<keyword evidence="20" id="KW-0413">Isomerase</keyword>
<dbReference type="Gene3D" id="3.30.342.10">
    <property type="entry name" value="DNA Polymerase, chain B, domain 1"/>
    <property type="match status" value="1"/>
</dbReference>
<keyword evidence="16" id="KW-0408">Iron</keyword>
<evidence type="ECO:0000256" key="15">
    <source>
        <dbReference type="ARBA" id="ARBA00022932"/>
    </source>
</evidence>
<dbReference type="Gene3D" id="1.10.132.60">
    <property type="entry name" value="DNA polymerase family B, C-terminal domain"/>
    <property type="match status" value="1"/>
</dbReference>
<dbReference type="PANTHER" id="PTHR10670">
    <property type="entry name" value="DNA POLYMERASE EPSILON CATALYTIC SUBUNIT A"/>
    <property type="match status" value="1"/>
</dbReference>
<dbReference type="Gene3D" id="3.90.1600.10">
    <property type="entry name" value="Palm domain of DNA polymerase"/>
    <property type="match status" value="1"/>
</dbReference>
<dbReference type="CDD" id="cd01927">
    <property type="entry name" value="cyclophilin_WD40"/>
    <property type="match status" value="1"/>
</dbReference>
<evidence type="ECO:0000256" key="1">
    <source>
        <dbReference type="ARBA" id="ARBA00000971"/>
    </source>
</evidence>
<evidence type="ECO:0000256" key="7">
    <source>
        <dbReference type="ARBA" id="ARBA00022574"/>
    </source>
</evidence>
<keyword evidence="11" id="KW-0479">Metal-binding</keyword>
<feature type="domain" description="PPIase cyclophilin-type" evidence="25">
    <location>
        <begin position="463"/>
        <end position="617"/>
    </location>
</feature>
<dbReference type="InterPro" id="IPR043502">
    <property type="entry name" value="DNA/RNA_pol_sf"/>
</dbReference>
<comment type="similarity">
    <text evidence="5">Belongs to the cyclophilin-type PPIase family.</text>
</comment>
<dbReference type="GO" id="GO:0003677">
    <property type="term" value="F:DNA binding"/>
    <property type="evidence" value="ECO:0007669"/>
    <property type="project" value="UniProtKB-KW"/>
</dbReference>
<comment type="subcellular location">
    <subcellularLocation>
        <location evidence="3">Nucleus</location>
    </subcellularLocation>
</comment>
<dbReference type="SMART" id="SM00486">
    <property type="entry name" value="POLBc"/>
    <property type="match status" value="1"/>
</dbReference>
<proteinExistence type="inferred from homology"/>
<evidence type="ECO:0000256" key="9">
    <source>
        <dbReference type="ARBA" id="ARBA00022695"/>
    </source>
</evidence>
<dbReference type="InterPro" id="IPR006172">
    <property type="entry name" value="DNA-dir_DNA_pol_B"/>
</dbReference>
<keyword evidence="19" id="KW-0238">DNA-binding</keyword>
<reference evidence="26" key="1">
    <citation type="submission" date="2018-11" db="EMBL/GenBank/DDBJ databases">
        <authorList>
            <person name="Grassa J C."/>
        </authorList>
    </citation>
    <scope>NUCLEOTIDE SEQUENCE [LARGE SCALE GENOMIC DNA]</scope>
</reference>
<keyword evidence="14" id="KW-0862">Zinc</keyword>
<dbReference type="GO" id="GO:0045004">
    <property type="term" value="P:DNA replication proofreading"/>
    <property type="evidence" value="ECO:0007669"/>
    <property type="project" value="TreeGrafter"/>
</dbReference>
<dbReference type="FunFam" id="3.90.1600.10:FF:000006">
    <property type="entry name" value="DNA polymerase epsilon catalytic subunit"/>
    <property type="match status" value="1"/>
</dbReference>
<keyword evidence="8" id="KW-0808">Transferase</keyword>
<evidence type="ECO:0000313" key="27">
    <source>
        <dbReference type="Proteomes" id="UP000596661"/>
    </source>
</evidence>
<dbReference type="InterPro" id="IPR055191">
    <property type="entry name" value="POL2_thumb"/>
</dbReference>
<dbReference type="GO" id="GO:0000166">
    <property type="term" value="F:nucleotide binding"/>
    <property type="evidence" value="ECO:0007669"/>
    <property type="project" value="InterPro"/>
</dbReference>
<evidence type="ECO:0000256" key="21">
    <source>
        <dbReference type="ARBA" id="ARBA00023242"/>
    </source>
</evidence>
<dbReference type="FunFam" id="3.30.342.10:FF:000012">
    <property type="entry name" value="DNA polymerase epsilon catalytic subunit"/>
    <property type="match status" value="1"/>
</dbReference>
<organism evidence="26 27">
    <name type="scientific">Cannabis sativa</name>
    <name type="common">Hemp</name>
    <name type="synonym">Marijuana</name>
    <dbReference type="NCBI Taxonomy" id="3483"/>
    <lineage>
        <taxon>Eukaryota</taxon>
        <taxon>Viridiplantae</taxon>
        <taxon>Streptophyta</taxon>
        <taxon>Embryophyta</taxon>
        <taxon>Tracheophyta</taxon>
        <taxon>Spermatophyta</taxon>
        <taxon>Magnoliopsida</taxon>
        <taxon>eudicotyledons</taxon>
        <taxon>Gunneridae</taxon>
        <taxon>Pentapetalae</taxon>
        <taxon>rosids</taxon>
        <taxon>fabids</taxon>
        <taxon>Rosales</taxon>
        <taxon>Cannabaceae</taxon>
        <taxon>Cannabis</taxon>
    </lineage>
</organism>
<dbReference type="GO" id="GO:0051539">
    <property type="term" value="F:4 iron, 4 sulfur cluster binding"/>
    <property type="evidence" value="ECO:0007669"/>
    <property type="project" value="UniProtKB-KW"/>
</dbReference>
<evidence type="ECO:0000256" key="5">
    <source>
        <dbReference type="ARBA" id="ARBA00007365"/>
    </source>
</evidence>
<evidence type="ECO:0000256" key="10">
    <source>
        <dbReference type="ARBA" id="ARBA00022705"/>
    </source>
</evidence>
<evidence type="ECO:0000256" key="12">
    <source>
        <dbReference type="ARBA" id="ARBA00022737"/>
    </source>
</evidence>
<dbReference type="SMART" id="SM01159">
    <property type="entry name" value="DUF1744"/>
    <property type="match status" value="1"/>
</dbReference>
<evidence type="ECO:0000256" key="8">
    <source>
        <dbReference type="ARBA" id="ARBA00022679"/>
    </source>
</evidence>
<dbReference type="SUPFAM" id="SSF56672">
    <property type="entry name" value="DNA/RNA polymerases"/>
    <property type="match status" value="1"/>
</dbReference>
<keyword evidence="6" id="KW-0004">4Fe-4S</keyword>
<feature type="repeat" description="WD" evidence="23">
    <location>
        <begin position="55"/>
        <end position="86"/>
    </location>
</feature>
<dbReference type="Pfam" id="PF22912">
    <property type="entry name" value="zf-DPOE"/>
    <property type="match status" value="1"/>
</dbReference>
<evidence type="ECO:0000256" key="22">
    <source>
        <dbReference type="ARBA" id="ARBA00049244"/>
    </source>
</evidence>
<accession>A0A803Q011</accession>
<dbReference type="GO" id="GO:0008310">
    <property type="term" value="F:single-stranded DNA 3'-5' DNA exonuclease activity"/>
    <property type="evidence" value="ECO:0007669"/>
    <property type="project" value="TreeGrafter"/>
</dbReference>
<dbReference type="GO" id="GO:0003887">
    <property type="term" value="F:DNA-directed DNA polymerase activity"/>
    <property type="evidence" value="ECO:0007669"/>
    <property type="project" value="UniProtKB-KW"/>
</dbReference>
<dbReference type="SMART" id="SM00320">
    <property type="entry name" value="WD40"/>
    <property type="match status" value="4"/>
</dbReference>
<dbReference type="GO" id="GO:0006457">
    <property type="term" value="P:protein folding"/>
    <property type="evidence" value="ECO:0007669"/>
    <property type="project" value="InterPro"/>
</dbReference>
<evidence type="ECO:0000256" key="16">
    <source>
        <dbReference type="ARBA" id="ARBA00023004"/>
    </source>
</evidence>
<dbReference type="GO" id="GO:0000278">
    <property type="term" value="P:mitotic cell cycle"/>
    <property type="evidence" value="ECO:0007669"/>
    <property type="project" value="TreeGrafter"/>
</dbReference>
<feature type="compositionally biased region" description="Polar residues" evidence="24">
    <location>
        <begin position="1894"/>
        <end position="1911"/>
    </location>
</feature>
<dbReference type="Gene3D" id="2.40.100.10">
    <property type="entry name" value="Cyclophilin-like"/>
    <property type="match status" value="1"/>
</dbReference>
<keyword evidence="7 23" id="KW-0853">WD repeat</keyword>
<evidence type="ECO:0000256" key="13">
    <source>
        <dbReference type="ARBA" id="ARBA00022771"/>
    </source>
</evidence>
<dbReference type="PROSITE" id="PS50072">
    <property type="entry name" value="CSA_PPIASE_2"/>
    <property type="match status" value="1"/>
</dbReference>
<dbReference type="GO" id="GO:0006272">
    <property type="term" value="P:leading strand elongation"/>
    <property type="evidence" value="ECO:0007669"/>
    <property type="project" value="TreeGrafter"/>
</dbReference>
<evidence type="ECO:0000313" key="26">
    <source>
        <dbReference type="EnsemblPlants" id="cds.evm.model.06.8"/>
    </source>
</evidence>
<dbReference type="InterPro" id="IPR020892">
    <property type="entry name" value="Cyclophilin-type_PPIase_CS"/>
</dbReference>
<dbReference type="GO" id="GO:0008622">
    <property type="term" value="C:epsilon DNA polymerase complex"/>
    <property type="evidence" value="ECO:0007669"/>
    <property type="project" value="InterPro"/>
</dbReference>
<dbReference type="Gene3D" id="3.30.420.10">
    <property type="entry name" value="Ribonuclease H-like superfamily/Ribonuclease H"/>
    <property type="match status" value="1"/>
</dbReference>
<protein>
    <recommendedName>
        <fullName evidence="25">PPIase cyclophilin-type domain-containing protein</fullName>
    </recommendedName>
</protein>
<dbReference type="InterPro" id="IPR023211">
    <property type="entry name" value="DNA_pol_palm_dom_sf"/>
</dbReference>
<dbReference type="PRINTS" id="PR00153">
    <property type="entry name" value="CSAPPISMRASE"/>
</dbReference>
<dbReference type="SUPFAM" id="SSF53098">
    <property type="entry name" value="Ribonuclease H-like"/>
    <property type="match status" value="1"/>
</dbReference>
<feature type="region of interest" description="Disordered" evidence="24">
    <location>
        <begin position="1882"/>
        <end position="1918"/>
    </location>
</feature>
<evidence type="ECO:0000256" key="6">
    <source>
        <dbReference type="ARBA" id="ARBA00022485"/>
    </source>
</evidence>
<dbReference type="InterPro" id="IPR029703">
    <property type="entry name" value="POL2"/>
</dbReference>
<dbReference type="SUPFAM" id="SSF50891">
    <property type="entry name" value="Cyclophilin-like"/>
    <property type="match status" value="1"/>
</dbReference>
<evidence type="ECO:0000256" key="3">
    <source>
        <dbReference type="ARBA" id="ARBA00004123"/>
    </source>
</evidence>
<dbReference type="FunFam" id="3.30.420.10:FF:000010">
    <property type="entry name" value="DNA polymerase epsilon catalytic subunit"/>
    <property type="match status" value="1"/>
</dbReference>
<dbReference type="Pfam" id="PF08490">
    <property type="entry name" value="DUF1744"/>
    <property type="match status" value="1"/>
</dbReference>
<dbReference type="OMA" id="MLDQCRY"/>
<dbReference type="Pfam" id="PF23250">
    <property type="entry name" value="zf_DPOE_2"/>
    <property type="match status" value="1"/>
</dbReference>
<dbReference type="EnsemblPlants" id="evm.model.06.8">
    <property type="protein sequence ID" value="cds.evm.model.06.8"/>
    <property type="gene ID" value="evm.TU.06.8"/>
</dbReference>
<evidence type="ECO:0000256" key="24">
    <source>
        <dbReference type="SAM" id="MobiDB-lite"/>
    </source>
</evidence>
<dbReference type="Pfam" id="PF03104">
    <property type="entry name" value="DNA_pol_B_exo1"/>
    <property type="match status" value="1"/>
</dbReference>
<dbReference type="Pfam" id="PF00160">
    <property type="entry name" value="Pro_isomerase"/>
    <property type="match status" value="1"/>
</dbReference>
<dbReference type="InterPro" id="IPR015943">
    <property type="entry name" value="WD40/YVTN_repeat-like_dom_sf"/>
</dbReference>
<dbReference type="InterPro" id="IPR054475">
    <property type="entry name" value="Znf-DPOE"/>
</dbReference>
<dbReference type="GO" id="GO:0006287">
    <property type="term" value="P:base-excision repair, gap-filling"/>
    <property type="evidence" value="ECO:0007669"/>
    <property type="project" value="TreeGrafter"/>
</dbReference>
<dbReference type="GO" id="GO:0008270">
    <property type="term" value="F:zinc ion binding"/>
    <property type="evidence" value="ECO:0007669"/>
    <property type="project" value="UniProtKB-KW"/>
</dbReference>
<dbReference type="InterPro" id="IPR042087">
    <property type="entry name" value="DNA_pol_B_thumb"/>
</dbReference>
<dbReference type="EMBL" id="UZAU01000553">
    <property type="status" value="NOT_ANNOTATED_CDS"/>
    <property type="molecule type" value="Genomic_DNA"/>
</dbReference>
<feature type="region of interest" description="Disordered" evidence="24">
    <location>
        <begin position="1"/>
        <end position="30"/>
    </location>
</feature>
<dbReference type="PANTHER" id="PTHR10670:SF0">
    <property type="entry name" value="DNA POLYMERASE EPSILON CATALYTIC SUBUNIT A"/>
    <property type="match status" value="1"/>
</dbReference>
<dbReference type="CDD" id="cd05535">
    <property type="entry name" value="POLBc_epsilon"/>
    <property type="match status" value="1"/>
</dbReference>
<feature type="region of interest" description="Disordered" evidence="24">
    <location>
        <begin position="1826"/>
        <end position="1857"/>
    </location>
</feature>
<dbReference type="PROSITE" id="PS00170">
    <property type="entry name" value="CSA_PPIASE_1"/>
    <property type="match status" value="1"/>
</dbReference>
<dbReference type="SUPFAM" id="SSF50978">
    <property type="entry name" value="WD40 repeat-like"/>
    <property type="match status" value="1"/>
</dbReference>
<dbReference type="InterPro" id="IPR036322">
    <property type="entry name" value="WD40_repeat_dom_sf"/>
</dbReference>
<comment type="cofactor">
    <cofactor evidence="2">
        <name>[4Fe-4S] cluster</name>
        <dbReference type="ChEBI" id="CHEBI:49883"/>
    </cofactor>
</comment>
<keyword evidence="17" id="KW-0411">Iron-sulfur</keyword>
<keyword evidence="10" id="KW-0235">DNA replication</keyword>
<dbReference type="InterPro" id="IPR006133">
    <property type="entry name" value="DNA-dir_DNA_pol_B_exonuc"/>
</dbReference>
<dbReference type="GO" id="GO:0003755">
    <property type="term" value="F:peptidyl-prolyl cis-trans isomerase activity"/>
    <property type="evidence" value="ECO:0007669"/>
    <property type="project" value="UniProtKB-KW"/>
</dbReference>
<dbReference type="InterPro" id="IPR013697">
    <property type="entry name" value="DNA_pol_e_suA_C"/>
</dbReference>
<dbReference type="GO" id="GO:0006297">
    <property type="term" value="P:nucleotide-excision repair, DNA gap filling"/>
    <property type="evidence" value="ECO:0007669"/>
    <property type="project" value="TreeGrafter"/>
</dbReference>
<evidence type="ECO:0000256" key="17">
    <source>
        <dbReference type="ARBA" id="ARBA00023014"/>
    </source>
</evidence>
<keyword evidence="27" id="KW-1185">Reference proteome</keyword>
<dbReference type="InterPro" id="IPR036397">
    <property type="entry name" value="RNaseH_sf"/>
</dbReference>
<dbReference type="Proteomes" id="UP000596661">
    <property type="component" value="Chromosome 6"/>
</dbReference>
<evidence type="ECO:0000259" key="25">
    <source>
        <dbReference type="PROSITE" id="PS50072"/>
    </source>
</evidence>
<dbReference type="InterPro" id="IPR001680">
    <property type="entry name" value="WD40_rpt"/>
</dbReference>
<keyword evidence="18" id="KW-0697">Rotamase</keyword>
<dbReference type="PROSITE" id="PS50082">
    <property type="entry name" value="WD_REPEATS_2"/>
    <property type="match status" value="1"/>
</dbReference>
<evidence type="ECO:0000256" key="19">
    <source>
        <dbReference type="ARBA" id="ARBA00023125"/>
    </source>
</evidence>
<evidence type="ECO:0000256" key="4">
    <source>
        <dbReference type="ARBA" id="ARBA00005755"/>
    </source>
</evidence>
<evidence type="ECO:0000256" key="14">
    <source>
        <dbReference type="ARBA" id="ARBA00022833"/>
    </source>
</evidence>
<keyword evidence="12" id="KW-0677">Repeat</keyword>
<dbReference type="CDD" id="cd05779">
    <property type="entry name" value="DNA_polB_epsilon_exo"/>
    <property type="match status" value="1"/>
</dbReference>
<dbReference type="FunFam" id="2.40.100.10:FF:000003">
    <property type="entry name" value="Peptidylprolyl isomerase domain and WD repeat-containing 1"/>
    <property type="match status" value="1"/>
</dbReference>
<evidence type="ECO:0000256" key="2">
    <source>
        <dbReference type="ARBA" id="ARBA00001966"/>
    </source>
</evidence>
<evidence type="ECO:0000256" key="20">
    <source>
        <dbReference type="ARBA" id="ARBA00023235"/>
    </source>
</evidence>
<dbReference type="InterPro" id="IPR002130">
    <property type="entry name" value="Cyclophilin-type_PPIase_dom"/>
</dbReference>
<keyword evidence="21" id="KW-0539">Nucleus</keyword>
<comment type="catalytic activity">
    <reaction evidence="22">
        <text>DNA(n) + a 2'-deoxyribonucleoside 5'-triphosphate = DNA(n+1) + diphosphate</text>
        <dbReference type="Rhea" id="RHEA:22508"/>
        <dbReference type="Rhea" id="RHEA-COMP:17339"/>
        <dbReference type="Rhea" id="RHEA-COMP:17340"/>
        <dbReference type="ChEBI" id="CHEBI:33019"/>
        <dbReference type="ChEBI" id="CHEBI:61560"/>
        <dbReference type="ChEBI" id="CHEBI:173112"/>
        <dbReference type="EC" id="2.7.7.7"/>
    </reaction>
</comment>
<evidence type="ECO:0000256" key="23">
    <source>
        <dbReference type="PROSITE-ProRule" id="PRU00221"/>
    </source>
</evidence>
<comment type="catalytic activity">
    <reaction evidence="1">
        <text>[protein]-peptidylproline (omega=180) = [protein]-peptidylproline (omega=0)</text>
        <dbReference type="Rhea" id="RHEA:16237"/>
        <dbReference type="Rhea" id="RHEA-COMP:10747"/>
        <dbReference type="Rhea" id="RHEA-COMP:10748"/>
        <dbReference type="ChEBI" id="CHEBI:83833"/>
        <dbReference type="ChEBI" id="CHEBI:83834"/>
        <dbReference type="EC" id="5.2.1.8"/>
    </reaction>
</comment>
<name>A0A803Q011_CANSA</name>
<dbReference type="Gene3D" id="2.130.10.10">
    <property type="entry name" value="YVTN repeat-like/Quinoprotein amine dehydrogenase"/>
    <property type="match status" value="1"/>
</dbReference>
<comment type="similarity">
    <text evidence="4">Belongs to the DNA polymerase type-B family.</text>
</comment>
<feature type="compositionally biased region" description="Basic and acidic residues" evidence="24">
    <location>
        <begin position="1841"/>
        <end position="1851"/>
    </location>
</feature>
<sequence length="2829" mass="322617">MEDPQNANGTPLAEMTETEDDVTVVPPPRARPKRPLQFEHAYLDALPSANMYEKSYMHRDVVTHVDVSSAEFIITGSADGHLKFWKKKAVGVEFAKHFRSHLGPIEGLSVSSDGLLCCTISNDHAVKIYDVVNYDMMVMIRLSFTPGAVEWVYKQGDAKARLAVSDRNSRYVHIFDAWSGSNEAIISKEVHLEPVKVMKYNQVFDTVISADTKGMIEYWSPVTLQFPDDKVKFRFKSDTNLYEIIKCKTTVSSIEVSPDGKQFSITSPDRRIRVFWFETGKLRRVYNESLEVAQDVQRSDVPLYRLEAIDFGRRMAVEREIEKTESAPPPNAIFDESSNFLIYATLMGIKVVNLHTNKVARILGKVENNDRFLRIALYQGDRSSKKVRKIPAAAANANESKDPLTDPTLVCCAFKKHRIYLFSRREPEEPEDATKGRDVFNEKPPADELLAVSDIGKSATTSLPENVIMHTTMGDVHMKLYPEECPKTVENFTTHCRNGYYDNLIFHRVIKGFMIQTGDPLGDGTGGQSIWGREFEDEFHKSLRHDRPFTVSMANAGPNSNGSQFFITTVATPWLDNKHTVFGRVIKGMDVIQGIEKVKTDKSDKPYQDILLIEEAMNGGGGGRKWDRNDFRNSKKQKFIRSAEEELEAKLGFDIFSEGDKRLGWLLTFASSSSEDQDTRKVYSCVDLYFVSQDGSTFKSKYKFRPYFYAGTKEKMEMDVEAYLRRRYESQIADIEIVDKEDLDLKNHLSGLCKSYLKLSFDTVQQLMSVKRDLLHVVERNQAKSDATEAYELILTGKREKRSQDFLDYIVDLREYDVPYHVRFAIDNDVRCGQWYDVSISSNDVMVERRTDLLQRAEVRVCAFDIETTKLPLKFPDAEYDLVMMISYMVDGQGYLIINRECVGDDIEDLEYTPKPEFEGHFKVTNVKNELELLKLWFSHMREVKPGIYVTYNGDFFDWPFLERRAAHHGFKLSDEVGFQCDKIQGECRAKFACHLDCFAWVKRDSYLPQGSQGLKAVTKAKLGYDPLEVNPEDMVRYAMEKPQMMASYSVSDAVSTYYLYMTYVHPFIFSLATIIPMSPDEVLRKGSGTLCEMLLMVQAYKANVICPNKHQAESEKFHNNRLLESETYIGGHVECLESGVFRSDLLTSFKLDPSGYQQLIDNLDRDLQYAIRVEGKMDLDSVSNYAEVRSSILEKLESLRDDPIRDECPLIYHLDVAAMYPNIILTNRLQPSSIVTDEICTACDFNRPGKTCLRKLEWVWRGEVFMAKKSDYYHMKKQIESEFVDGSDSQLAKSFLDLPKTEQQLRLKDRLKKYCQKAYKRVLDKTVTEVREAGICMRENAFYVDTVRSFRDRRYEYKGLNKAWKGKLSEAKATGNSIKIQEAQDMVVLYDSLQLAHKCILNSFYGYVMRKGARWYSMEMAGVVTYTGAKIIQNARILVEKIGKPLELDTDGIWCALPGSFPENFTFKTKDLKKKLTISYPCVMLNVDVAENNTNDQYQTLTDPLAKSYTTHSECSIEFEVDGPYKAMIIPASKEEGILIKKRYAVFNDDGTLAELKGFEIKRRGELKLIKVFQAELFDKFLHGSTLVECYSAVASVANRWLDLLDNQGKDIADSELLDYISESSTMSKSLADYGGQKSCAVTTAKRLADFLGDTMVKDKGLRCQYIVACEPKGTPVSERAVPVAIFETDAEIMKFYVRKWCKISDVDIRSIIDWSYYKQRLSSSIQKIVTIPAAMQKVANPVPRVIHPDWLHKKVREKDDKFRQQKLADVFSSFNKGELLKRKDEAVGVSSVIEEEVVGDLEDFQINKSSVKGPRPVVRSYEVNNKSNSDENVAQECPHQADDNEKEQQIQDSSTSEIIDKNVDYQGWLEMKKRKWKDTLNKRKKQRLGNATRHNASGLSELLSQPSNKEAQEGTGVSSYFKRHEVAIKRCHWQIVQVVPASQLGQYFAWVVVEGVMLKIPITVPRVFYINSKAPLEDKFPGRRANKILPHGKHNYNLYEVVIDEAQFKAERKNLTALLADPEVEGIYETKVPLDLNAIVQIGCVCKVDKAAKKRNIQDSWNISELHTKTTTECSYLEQSISFFYLYHSISEGRAIFVVYFPSSKTMSIVVVNPYQNKDLSPSFLEKQFRDACQALSVQPPPPSNEFIFKVEYVGSVKDADKILQRTINQHRHEHHGPIIAVIECPNAQSMKSSVRALDDFPCVSIPSNARDSNYQVLGWQQVAAKIGMQRCAASSQWLNERISLSRYAHVPLGNFELDWLIHTADVIFSRALRDQQQVLWISDDGIPDLGGVSEEDTCFADEVHQPVLTYPGAYRKVTVELKIHHLAVDALLKSNQINEMEGGSLLGFESDMNSGAHNSNDHSGFDEGTSCAPAFRVLKQLIQRCLTDAVTSGNVFADAILQHLYRWLCSPHSKLHDPALHRLLHKVMKKVFALLLAEFRKLGASIVFANFSKIIIDTGKPDISAAKAYCDSLLKTLQTRDLFEWIELEPLQFWHSLLFMDQHNYGGIPAKADENMHEESEVDIVSSWNIAENLPKKIQDYFIFIVSQYLYIPWTYAKKQAAIRASAQDGSSSTPSITIAAAENFESHLTEYLKGQISTYFTEKLLGIVRDTVLHMKELSKSEKEASVSAGMPQLSSNAHRGDAALEFIKHVCAVLALDQSVQHNVLIMRKNLLKYVRVREFAPEAEFCDVFSSFILPNVICSYCNDCRDLDLCRDTALLAQEWRCAVPQCGQPYNREVMENSLLQIVRQRERLYHVQDLVCQRCRQVKAAHLAEQCGCAGSYRCKEDVTEFNRKMQIFLNIAIRQKFQLLQECTSWILGIHDVQD</sequence>
<keyword evidence="9" id="KW-0548">Nucleotidyltransferase</keyword>